<dbReference type="InterPro" id="IPR013783">
    <property type="entry name" value="Ig-like_fold"/>
</dbReference>
<keyword evidence="10" id="KW-1185">Reference proteome</keyword>
<feature type="signal peptide" evidence="7">
    <location>
        <begin position="1"/>
        <end position="19"/>
    </location>
</feature>
<organism evidence="9 10">
    <name type="scientific">Liparis tanakae</name>
    <name type="common">Tanaka's snailfish</name>
    <dbReference type="NCBI Taxonomy" id="230148"/>
    <lineage>
        <taxon>Eukaryota</taxon>
        <taxon>Metazoa</taxon>
        <taxon>Chordata</taxon>
        <taxon>Craniata</taxon>
        <taxon>Vertebrata</taxon>
        <taxon>Euteleostomi</taxon>
        <taxon>Actinopterygii</taxon>
        <taxon>Neopterygii</taxon>
        <taxon>Teleostei</taxon>
        <taxon>Neoteleostei</taxon>
        <taxon>Acanthomorphata</taxon>
        <taxon>Eupercaria</taxon>
        <taxon>Perciformes</taxon>
        <taxon>Cottioidei</taxon>
        <taxon>Cottales</taxon>
        <taxon>Liparidae</taxon>
        <taxon>Liparis</taxon>
    </lineage>
</organism>
<evidence type="ECO:0000256" key="6">
    <source>
        <dbReference type="ARBA" id="ARBA00023319"/>
    </source>
</evidence>
<evidence type="ECO:0000256" key="7">
    <source>
        <dbReference type="SAM" id="SignalP"/>
    </source>
</evidence>
<accession>A0A4Z2F4A4</accession>
<keyword evidence="4" id="KW-1015">Disulfide bond</keyword>
<dbReference type="PRINTS" id="PR01536">
    <property type="entry name" value="INTRLKN1R12F"/>
</dbReference>
<dbReference type="PANTHER" id="PTHR11890:SF18">
    <property type="entry name" value="LYMPHOCYTE ACTIVATION GENE 3 PROTEIN"/>
    <property type="match status" value="1"/>
</dbReference>
<dbReference type="OrthoDB" id="9881731at2759"/>
<dbReference type="InterPro" id="IPR007110">
    <property type="entry name" value="Ig-like_dom"/>
</dbReference>
<dbReference type="AlphaFoldDB" id="A0A4Z2F4A4"/>
<dbReference type="InterPro" id="IPR003599">
    <property type="entry name" value="Ig_sub"/>
</dbReference>
<protein>
    <submittedName>
        <fullName evidence="9">Interleukin-1 receptor type 2</fullName>
    </submittedName>
</protein>
<evidence type="ECO:0000256" key="5">
    <source>
        <dbReference type="ARBA" id="ARBA00023180"/>
    </source>
</evidence>
<dbReference type="PROSITE" id="PS50835">
    <property type="entry name" value="IG_LIKE"/>
    <property type="match status" value="1"/>
</dbReference>
<evidence type="ECO:0000256" key="2">
    <source>
        <dbReference type="ARBA" id="ARBA00022729"/>
    </source>
</evidence>
<keyword evidence="5" id="KW-0325">Glycoprotein</keyword>
<dbReference type="PANTHER" id="PTHR11890">
    <property type="entry name" value="INTERLEUKIN-1 RECEPTOR FAMILY MEMBER"/>
    <property type="match status" value="1"/>
</dbReference>
<evidence type="ECO:0000256" key="1">
    <source>
        <dbReference type="ARBA" id="ARBA00009752"/>
    </source>
</evidence>
<dbReference type="InterPro" id="IPR015621">
    <property type="entry name" value="IL-1_rcpt_fam"/>
</dbReference>
<keyword evidence="9" id="KW-0675">Receptor</keyword>
<comment type="caution">
    <text evidence="9">The sequence shown here is derived from an EMBL/GenBank/DDBJ whole genome shotgun (WGS) entry which is preliminary data.</text>
</comment>
<evidence type="ECO:0000313" key="10">
    <source>
        <dbReference type="Proteomes" id="UP000314294"/>
    </source>
</evidence>
<feature type="domain" description="Ig-like" evidence="8">
    <location>
        <begin position="154"/>
        <end position="228"/>
    </location>
</feature>
<feature type="chain" id="PRO_5021191114" evidence="7">
    <location>
        <begin position="20"/>
        <end position="244"/>
    </location>
</feature>
<keyword evidence="3" id="KW-0677">Repeat</keyword>
<evidence type="ECO:0000256" key="3">
    <source>
        <dbReference type="ARBA" id="ARBA00022737"/>
    </source>
</evidence>
<name>A0A4Z2F4A4_9TELE</name>
<dbReference type="InterPro" id="IPR004074">
    <property type="entry name" value="IL-1_rcpt_I/II-typ"/>
</dbReference>
<dbReference type="GO" id="GO:0004908">
    <property type="term" value="F:interleukin-1 receptor activity"/>
    <property type="evidence" value="ECO:0007669"/>
    <property type="project" value="InterPro"/>
</dbReference>
<gene>
    <name evidence="9" type="primary">IL1R2_1</name>
    <name evidence="9" type="ORF">EYF80_053768</name>
</gene>
<dbReference type="EMBL" id="SRLO01001666">
    <property type="protein sequence ID" value="TNN36056.1"/>
    <property type="molecule type" value="Genomic_DNA"/>
</dbReference>
<proteinExistence type="inferred from homology"/>
<sequence>MVRLLLLTVLLLRAHGAPAGPPGPAAPALPMEGGCSVAPPEDGVLRLQGEAVVLSFPMFESRLELLDTASLTATWLIAKDDGMAEGGAYRDRGRVQQRANQLWLLPAQVADSGSYTCMYRKRSVCVSGSIRLRVVASRSAAAGQLSYPVGVVVGERLCLPCPLVRDFNHTELTWSKDPGPTPSPAGSFRQAGVCLLIPAVRRAHAGAYTCRLRAHIDDRQYEVSRSVTLEVEGEDDEDEGAPYR</sequence>
<dbReference type="Proteomes" id="UP000314294">
    <property type="component" value="Unassembled WGS sequence"/>
</dbReference>
<keyword evidence="6" id="KW-0393">Immunoglobulin domain</keyword>
<dbReference type="SUPFAM" id="SSF48726">
    <property type="entry name" value="Immunoglobulin"/>
    <property type="match status" value="2"/>
</dbReference>
<dbReference type="CDD" id="cd00096">
    <property type="entry name" value="Ig"/>
    <property type="match status" value="1"/>
</dbReference>
<dbReference type="SMART" id="SM00409">
    <property type="entry name" value="IG"/>
    <property type="match status" value="2"/>
</dbReference>
<evidence type="ECO:0000313" key="9">
    <source>
        <dbReference type="EMBL" id="TNN36056.1"/>
    </source>
</evidence>
<keyword evidence="2 7" id="KW-0732">Signal</keyword>
<dbReference type="InterPro" id="IPR036179">
    <property type="entry name" value="Ig-like_dom_sf"/>
</dbReference>
<reference evidence="9 10" key="1">
    <citation type="submission" date="2019-03" db="EMBL/GenBank/DDBJ databases">
        <title>First draft genome of Liparis tanakae, snailfish: a comprehensive survey of snailfish specific genes.</title>
        <authorList>
            <person name="Kim W."/>
            <person name="Song I."/>
            <person name="Jeong J.-H."/>
            <person name="Kim D."/>
            <person name="Kim S."/>
            <person name="Ryu S."/>
            <person name="Song J.Y."/>
            <person name="Lee S.K."/>
        </authorList>
    </citation>
    <scope>NUCLEOTIDE SEQUENCE [LARGE SCALE GENOMIC DNA]</scope>
    <source>
        <tissue evidence="9">Muscle</tissue>
    </source>
</reference>
<comment type="similarity">
    <text evidence="1">Belongs to the interleukin-1 receptor family.</text>
</comment>
<evidence type="ECO:0000256" key="4">
    <source>
        <dbReference type="ARBA" id="ARBA00023157"/>
    </source>
</evidence>
<dbReference type="Gene3D" id="2.60.40.10">
    <property type="entry name" value="Immunoglobulins"/>
    <property type="match status" value="2"/>
</dbReference>
<evidence type="ECO:0000259" key="8">
    <source>
        <dbReference type="PROSITE" id="PS50835"/>
    </source>
</evidence>